<sequence>MSGCSCSGALLSTSGEQLIHRCAATSRQDTAVRTLLVAFLFLVAFVMIVIVVSSWGHHDAEFRPDAGAIKNKSATDESEADSTGKTHWIRHRGQNLLVLPHHFLVREASHHRFHLVAVDDSRQVYIQETVDTSKEKYRLYAIVDYKQSTETFVVMSRSTNVDASELEESLVLYCYTRKLKREVRGAFATVDKLLAEDKAGSREKHFCSPVSSKSDDFKSQRNCSSNQMTTTFVGGSMTLSALVAQIVNASCDAISKDKYFSGKEVDERLACGKRLSEEIPHQDGEMCAVDPESLLPGVAMSRGQACRKFRRCNYAMSLCNPFFQSHSVVPAPATLPYCECRKWAEKDAKEIWCPPPAADGGECDTPRRRLQTEQRKLACLCQYKMRVVHPYVSSEYQDKPDSRARTRRQSKKQIVWRVEDKDITAPALSHRSC</sequence>
<keyword evidence="1" id="KW-1133">Transmembrane helix</keyword>
<keyword evidence="1" id="KW-0812">Transmembrane</keyword>
<comment type="caution">
    <text evidence="2">The sequence shown here is derived from an EMBL/GenBank/DDBJ whole genome shotgun (WGS) entry which is preliminary data.</text>
</comment>
<dbReference type="Proteomes" id="UP001283361">
    <property type="component" value="Unassembled WGS sequence"/>
</dbReference>
<organism evidence="2 3">
    <name type="scientific">Elysia crispata</name>
    <name type="common">lettuce slug</name>
    <dbReference type="NCBI Taxonomy" id="231223"/>
    <lineage>
        <taxon>Eukaryota</taxon>
        <taxon>Metazoa</taxon>
        <taxon>Spiralia</taxon>
        <taxon>Lophotrochozoa</taxon>
        <taxon>Mollusca</taxon>
        <taxon>Gastropoda</taxon>
        <taxon>Heterobranchia</taxon>
        <taxon>Euthyneura</taxon>
        <taxon>Panpulmonata</taxon>
        <taxon>Sacoglossa</taxon>
        <taxon>Placobranchoidea</taxon>
        <taxon>Plakobranchidae</taxon>
        <taxon>Elysia</taxon>
    </lineage>
</organism>
<name>A0AAE0XQE2_9GAST</name>
<accession>A0AAE0XQE2</accession>
<reference evidence="2" key="1">
    <citation type="journal article" date="2023" name="G3 (Bethesda)">
        <title>A reference genome for the long-term kleptoplast-retaining sea slug Elysia crispata morphotype clarki.</title>
        <authorList>
            <person name="Eastman K.E."/>
            <person name="Pendleton A.L."/>
            <person name="Shaikh M.A."/>
            <person name="Suttiyut T."/>
            <person name="Ogas R."/>
            <person name="Tomko P."/>
            <person name="Gavelis G."/>
            <person name="Widhalm J.R."/>
            <person name="Wisecaver J.H."/>
        </authorList>
    </citation>
    <scope>NUCLEOTIDE SEQUENCE</scope>
    <source>
        <strain evidence="2">ECLA1</strain>
    </source>
</reference>
<evidence type="ECO:0000256" key="1">
    <source>
        <dbReference type="SAM" id="Phobius"/>
    </source>
</evidence>
<evidence type="ECO:0000313" key="3">
    <source>
        <dbReference type="Proteomes" id="UP001283361"/>
    </source>
</evidence>
<evidence type="ECO:0000313" key="2">
    <source>
        <dbReference type="EMBL" id="KAK3702643.1"/>
    </source>
</evidence>
<feature type="transmembrane region" description="Helical" evidence="1">
    <location>
        <begin position="35"/>
        <end position="55"/>
    </location>
</feature>
<proteinExistence type="predicted"/>
<gene>
    <name evidence="2" type="ORF">RRG08_042631</name>
</gene>
<keyword evidence="1" id="KW-0472">Membrane</keyword>
<dbReference type="EMBL" id="JAWDGP010007852">
    <property type="protein sequence ID" value="KAK3702643.1"/>
    <property type="molecule type" value="Genomic_DNA"/>
</dbReference>
<protein>
    <submittedName>
        <fullName evidence="2">Uncharacterized protein</fullName>
    </submittedName>
</protein>
<dbReference type="AlphaFoldDB" id="A0AAE0XQE2"/>
<keyword evidence="3" id="KW-1185">Reference proteome</keyword>